<feature type="compositionally biased region" description="Basic residues" evidence="1">
    <location>
        <begin position="890"/>
        <end position="900"/>
    </location>
</feature>
<evidence type="ECO:0000313" key="3">
    <source>
        <dbReference type="Proteomes" id="UP000001449"/>
    </source>
</evidence>
<dbReference type="PaxDb" id="35128-Thaps22752"/>
<dbReference type="InterPro" id="IPR051413">
    <property type="entry name" value="K/Na_HCN_channel"/>
</dbReference>
<dbReference type="GeneID" id="7450083"/>
<dbReference type="PANTHER" id="PTHR45689:SF5">
    <property type="entry name" value="I[[H]] CHANNEL, ISOFORM E"/>
    <property type="match status" value="1"/>
</dbReference>
<dbReference type="InParanoid" id="B8C2Z1"/>
<sequence>MAQQQRHDDDDEMTPSQTSNESVPSLLLSPSSGTGQAETMGTNGPAECSSSTEDNDDDQQCCEWETTISTLGVVGDNDESVNYGENLEEAVGGSWLDAAAALVGEEVEKDAVYARDNTEHDMGSLQIPTQQQQQQFLDPFPSPTPSPLPPMLPFNEEDFTPPDLDDNSRSNQSQSRPNSARQSSQRRRSPRNSRYSPRSNARIPNSHNTQQQQQQSQRQTTSSPSNVRYTTPPFTPFSPHVPQTPLLSTATLQTPVKAPLDVSNKSWTDPFPTPDASVHSRYSRDSSDNNDDHDHWEMMLPPIKPLPSLPTHAELDALAAVRHSLSLQSDQKVGKKTTPGLAQKRNDTSSCPRLQSMGVNEFPIRRTSSVNDLPPLMSRVPSMEDFWRALQTGPDGNELLLNSSDGEDDDAKKKKRQQRTPKRRNTLSAQVVADTHRSFFQGRSDVGTLSKNEALKTPMDEKRPLERRATGSNARNTPSAATLTSVAGADLAKEIRQILDVKKKANDTMTPNRHSWKGLQSPSVRHVEELVFTPVRNLLAQQGRRASLVYRNNSARAAKIVRKTQQRLKEQKELRRKRRMERIKQPPPSWWIVIPADHPYKIAWDVMTMIWALLGGYRTHLRIRDRVFEQSPLILITEMWFALDILLNFVTEHKTSKGEVIRDGKAVWARYLTTWFVIDLLSLMPWEHIYVKPVVEKIKRRNIFQKTFFRSKAVVRVSRVLRGRHIKLFGRVSKQTGTPLRRLVGLVIKYLPKYLLFFRHMKGALFVRLLRFVHWLHNMYKKIWVTATEAGRAVALRRRRRHPIFGLGDINENEEMHGEDDDGTSDDDHDEHSDQDDDTQDDDTQDDDEGSHDEVTDDSTLLDDITDYDQPSPLTTPTFRRHSSDVHPSALRRRSFSQGM</sequence>
<reference evidence="2 3" key="1">
    <citation type="journal article" date="2004" name="Science">
        <title>The genome of the diatom Thalassiosira pseudonana: ecology, evolution, and metabolism.</title>
        <authorList>
            <person name="Armbrust E.V."/>
            <person name="Berges J.A."/>
            <person name="Bowler C."/>
            <person name="Green B.R."/>
            <person name="Martinez D."/>
            <person name="Putnam N.H."/>
            <person name="Zhou S."/>
            <person name="Allen A.E."/>
            <person name="Apt K.E."/>
            <person name="Bechner M."/>
            <person name="Brzezinski M.A."/>
            <person name="Chaal B.K."/>
            <person name="Chiovitti A."/>
            <person name="Davis A.K."/>
            <person name="Demarest M.S."/>
            <person name="Detter J.C."/>
            <person name="Glavina T."/>
            <person name="Goodstein D."/>
            <person name="Hadi M.Z."/>
            <person name="Hellsten U."/>
            <person name="Hildebrand M."/>
            <person name="Jenkins B.D."/>
            <person name="Jurka J."/>
            <person name="Kapitonov V.V."/>
            <person name="Kroger N."/>
            <person name="Lau W.W."/>
            <person name="Lane T.W."/>
            <person name="Larimer F.W."/>
            <person name="Lippmeier J.C."/>
            <person name="Lucas S."/>
            <person name="Medina M."/>
            <person name="Montsant A."/>
            <person name="Obornik M."/>
            <person name="Parker M.S."/>
            <person name="Palenik B."/>
            <person name="Pazour G.J."/>
            <person name="Richardson P.M."/>
            <person name="Rynearson T.A."/>
            <person name="Saito M.A."/>
            <person name="Schwartz D.C."/>
            <person name="Thamatrakoln K."/>
            <person name="Valentin K."/>
            <person name="Vardi A."/>
            <person name="Wilkerson F.P."/>
            <person name="Rokhsar D.S."/>
        </authorList>
    </citation>
    <scope>NUCLEOTIDE SEQUENCE [LARGE SCALE GENOMIC DNA]</scope>
    <source>
        <strain evidence="2 3">CCMP1335</strain>
    </source>
</reference>
<feature type="compositionally biased region" description="Polar residues" evidence="1">
    <location>
        <begin position="33"/>
        <end position="52"/>
    </location>
</feature>
<dbReference type="HOGENOM" id="CLU_321998_0_0_1"/>
<feature type="compositionally biased region" description="Acidic residues" evidence="1">
    <location>
        <begin position="811"/>
        <end position="867"/>
    </location>
</feature>
<feature type="region of interest" description="Disordered" evidence="1">
    <location>
        <begin position="394"/>
        <end position="429"/>
    </location>
</feature>
<dbReference type="Proteomes" id="UP000001449">
    <property type="component" value="Chromosome 5"/>
</dbReference>
<evidence type="ECO:0000256" key="1">
    <source>
        <dbReference type="SAM" id="MobiDB-lite"/>
    </source>
</evidence>
<keyword evidence="3" id="KW-1185">Reference proteome</keyword>
<feature type="compositionally biased region" description="Polar residues" evidence="1">
    <location>
        <begin position="470"/>
        <end position="479"/>
    </location>
</feature>
<feature type="compositionally biased region" description="Basic and acidic residues" evidence="1">
    <location>
        <begin position="458"/>
        <end position="469"/>
    </location>
</feature>
<dbReference type="AlphaFoldDB" id="B8C2Z1"/>
<dbReference type="GO" id="GO:0042391">
    <property type="term" value="P:regulation of membrane potential"/>
    <property type="evidence" value="ECO:0000318"/>
    <property type="project" value="GO_Central"/>
</dbReference>
<accession>B8C2Z1</accession>
<feature type="region of interest" description="Disordered" evidence="1">
    <location>
        <begin position="112"/>
        <end position="245"/>
    </location>
</feature>
<reference evidence="2 3" key="2">
    <citation type="journal article" date="2008" name="Nature">
        <title>The Phaeodactylum genome reveals the evolutionary history of diatom genomes.</title>
        <authorList>
            <person name="Bowler C."/>
            <person name="Allen A.E."/>
            <person name="Badger J.H."/>
            <person name="Grimwood J."/>
            <person name="Jabbari K."/>
            <person name="Kuo A."/>
            <person name="Maheswari U."/>
            <person name="Martens C."/>
            <person name="Maumus F."/>
            <person name="Otillar R.P."/>
            <person name="Rayko E."/>
            <person name="Salamov A."/>
            <person name="Vandepoele K."/>
            <person name="Beszteri B."/>
            <person name="Gruber A."/>
            <person name="Heijde M."/>
            <person name="Katinka M."/>
            <person name="Mock T."/>
            <person name="Valentin K."/>
            <person name="Verret F."/>
            <person name="Berges J.A."/>
            <person name="Brownlee C."/>
            <person name="Cadoret J.P."/>
            <person name="Chiovitti A."/>
            <person name="Choi C.J."/>
            <person name="Coesel S."/>
            <person name="De Martino A."/>
            <person name="Detter J.C."/>
            <person name="Durkin C."/>
            <person name="Falciatore A."/>
            <person name="Fournet J."/>
            <person name="Haruta M."/>
            <person name="Huysman M.J."/>
            <person name="Jenkins B.D."/>
            <person name="Jiroutova K."/>
            <person name="Jorgensen R.E."/>
            <person name="Joubert Y."/>
            <person name="Kaplan A."/>
            <person name="Kroger N."/>
            <person name="Kroth P.G."/>
            <person name="La Roche J."/>
            <person name="Lindquist E."/>
            <person name="Lommer M."/>
            <person name="Martin-Jezequel V."/>
            <person name="Lopez P.J."/>
            <person name="Lucas S."/>
            <person name="Mangogna M."/>
            <person name="McGinnis K."/>
            <person name="Medlin L.K."/>
            <person name="Montsant A."/>
            <person name="Oudot-Le Secq M.P."/>
            <person name="Napoli C."/>
            <person name="Obornik M."/>
            <person name="Parker M.S."/>
            <person name="Petit J.L."/>
            <person name="Porcel B.M."/>
            <person name="Poulsen N."/>
            <person name="Robison M."/>
            <person name="Rychlewski L."/>
            <person name="Rynearson T.A."/>
            <person name="Schmutz J."/>
            <person name="Shapiro H."/>
            <person name="Siaut M."/>
            <person name="Stanley M."/>
            <person name="Sussman M.R."/>
            <person name="Taylor A.R."/>
            <person name="Vardi A."/>
            <person name="von Dassow P."/>
            <person name="Vyverman W."/>
            <person name="Willis A."/>
            <person name="Wyrwicz L.S."/>
            <person name="Rokhsar D.S."/>
            <person name="Weissenbach J."/>
            <person name="Armbrust E.V."/>
            <person name="Green B.R."/>
            <person name="Van de Peer Y."/>
            <person name="Grigoriev I.V."/>
        </authorList>
    </citation>
    <scope>NUCLEOTIDE SEQUENCE [LARGE SCALE GENOMIC DNA]</scope>
    <source>
        <strain evidence="2 3">CCMP1335</strain>
    </source>
</reference>
<protein>
    <recommendedName>
        <fullName evidence="4">Ion transport domain-containing protein</fullName>
    </recommendedName>
</protein>
<evidence type="ECO:0008006" key="4">
    <source>
        <dbReference type="Google" id="ProtNLM"/>
    </source>
</evidence>
<dbReference type="GO" id="GO:0005249">
    <property type="term" value="F:voltage-gated potassium channel activity"/>
    <property type="evidence" value="ECO:0000318"/>
    <property type="project" value="GO_Central"/>
</dbReference>
<feature type="compositionally biased region" description="Basic and acidic residues" evidence="1">
    <location>
        <begin position="282"/>
        <end position="295"/>
    </location>
</feature>
<dbReference type="KEGG" id="tps:THAPSDRAFT_22752"/>
<feature type="compositionally biased region" description="Basic residues" evidence="1">
    <location>
        <begin position="413"/>
        <end position="425"/>
    </location>
</feature>
<feature type="region of interest" description="Disordered" evidence="1">
    <location>
        <begin position="807"/>
        <end position="900"/>
    </location>
</feature>
<feature type="compositionally biased region" description="Low complexity" evidence="1">
    <location>
        <begin position="192"/>
        <end position="202"/>
    </location>
</feature>
<feature type="compositionally biased region" description="Basic and acidic residues" evidence="1">
    <location>
        <begin position="112"/>
        <end position="122"/>
    </location>
</feature>
<dbReference type="PANTHER" id="PTHR45689">
    <property type="entry name" value="I[[H]] CHANNEL, ISOFORM E"/>
    <property type="match status" value="1"/>
</dbReference>
<proteinExistence type="predicted"/>
<evidence type="ECO:0000313" key="2">
    <source>
        <dbReference type="EMBL" id="EED92466.1"/>
    </source>
</evidence>
<feature type="compositionally biased region" description="Low complexity" evidence="1">
    <location>
        <begin position="169"/>
        <end position="183"/>
    </location>
</feature>
<feature type="region of interest" description="Disordered" evidence="1">
    <location>
        <begin position="328"/>
        <end position="355"/>
    </location>
</feature>
<dbReference type="GO" id="GO:0071805">
    <property type="term" value="P:potassium ion transmembrane transport"/>
    <property type="evidence" value="ECO:0000318"/>
    <property type="project" value="GO_Central"/>
</dbReference>
<feature type="region of interest" description="Disordered" evidence="1">
    <location>
        <begin position="1"/>
        <end position="62"/>
    </location>
</feature>
<feature type="compositionally biased region" description="Low complexity" evidence="1">
    <location>
        <begin position="209"/>
        <end position="223"/>
    </location>
</feature>
<feature type="region of interest" description="Disordered" evidence="1">
    <location>
        <begin position="261"/>
        <end position="295"/>
    </location>
</feature>
<organism evidence="2 3">
    <name type="scientific">Thalassiosira pseudonana</name>
    <name type="common">Marine diatom</name>
    <name type="synonym">Cyclotella nana</name>
    <dbReference type="NCBI Taxonomy" id="35128"/>
    <lineage>
        <taxon>Eukaryota</taxon>
        <taxon>Sar</taxon>
        <taxon>Stramenopiles</taxon>
        <taxon>Ochrophyta</taxon>
        <taxon>Bacillariophyta</taxon>
        <taxon>Coscinodiscophyceae</taxon>
        <taxon>Thalassiosirophycidae</taxon>
        <taxon>Thalassiosirales</taxon>
        <taxon>Thalassiosiraceae</taxon>
        <taxon>Thalassiosira</taxon>
    </lineage>
</organism>
<feature type="compositionally biased region" description="Pro residues" evidence="1">
    <location>
        <begin position="140"/>
        <end position="152"/>
    </location>
</feature>
<dbReference type="EMBL" id="CM000642">
    <property type="protein sequence ID" value="EED92466.1"/>
    <property type="molecule type" value="Genomic_DNA"/>
</dbReference>
<feature type="compositionally biased region" description="Low complexity" evidence="1">
    <location>
        <begin position="22"/>
        <end position="32"/>
    </location>
</feature>
<feature type="region of interest" description="Disordered" evidence="1">
    <location>
        <begin position="442"/>
        <end position="479"/>
    </location>
</feature>
<dbReference type="GO" id="GO:0005886">
    <property type="term" value="C:plasma membrane"/>
    <property type="evidence" value="ECO:0000318"/>
    <property type="project" value="GO_Central"/>
</dbReference>
<dbReference type="RefSeq" id="XP_002290714.1">
    <property type="nucleotide sequence ID" value="XM_002290678.1"/>
</dbReference>
<feature type="compositionally biased region" description="Acidic residues" evidence="1">
    <location>
        <begin position="155"/>
        <end position="165"/>
    </location>
</feature>
<dbReference type="eggNOG" id="KOG0498">
    <property type="taxonomic scope" value="Eukaryota"/>
</dbReference>
<gene>
    <name evidence="2" type="ORF">THAPSDRAFT_22752</name>
</gene>
<name>B8C2Z1_THAPS</name>